<organism evidence="1 3">
    <name type="scientific">Vibrio tasmaniensis</name>
    <dbReference type="NCBI Taxonomy" id="212663"/>
    <lineage>
        <taxon>Bacteria</taxon>
        <taxon>Pseudomonadati</taxon>
        <taxon>Pseudomonadota</taxon>
        <taxon>Gammaproteobacteria</taxon>
        <taxon>Vibrionales</taxon>
        <taxon>Vibrionaceae</taxon>
        <taxon>Vibrio</taxon>
    </lineage>
</organism>
<dbReference type="Gene3D" id="2.115.10.20">
    <property type="entry name" value="Glycosyl hydrolase domain, family 43"/>
    <property type="match status" value="2"/>
</dbReference>
<dbReference type="InterPro" id="IPR023296">
    <property type="entry name" value="Glyco_hydro_beta-prop_sf"/>
</dbReference>
<reference evidence="1" key="2">
    <citation type="submission" date="2016-07" db="EMBL/GenBank/DDBJ databases">
        <authorList>
            <person name="Wan K."/>
            <person name="Booth B."/>
            <person name="Spirohn K."/>
            <person name="Hao T."/>
            <person name="Hu Y."/>
            <person name="Calderwood M."/>
            <person name="Hill D."/>
            <person name="Mohr S."/>
            <person name="Vidal M."/>
            <person name="Celniker S."/>
            <person name="Perrimon N."/>
        </authorList>
    </citation>
    <scope>NUCLEOTIDE SEQUENCE</scope>
    <source>
        <strain evidence="1">10N.222.48.A2</strain>
    </source>
</reference>
<evidence type="ECO:0008006" key="5">
    <source>
        <dbReference type="Google" id="ProtNLM"/>
    </source>
</evidence>
<name>A0A2N7NM89_9VIBR</name>
<evidence type="ECO:0000313" key="4">
    <source>
        <dbReference type="Proteomes" id="UP000308018"/>
    </source>
</evidence>
<dbReference type="PANTHER" id="PTHR35279:SF1">
    <property type="entry name" value="ARABINANASE_LEVANSUCRASE_INVERTASE"/>
    <property type="match status" value="1"/>
</dbReference>
<dbReference type="Proteomes" id="UP000308018">
    <property type="component" value="Unassembled WGS sequence"/>
</dbReference>
<sequence>MTYFNHYKWEKVGLIYKPNNTIPWSVTHAQAPVADYIEDKNIIRVYFSTRNIDGLSLPTFVDLNADNPLEIIHINESPLLDLGSLGTFDDRGVMPSWVVNRGDERWLYYIGWNVRDNISYHNSVGLAIASSSDDKFVRFSEGPLWDRDWKEPYFSASTCVLFDDGVWKNWYLSCTGWKVVNGKSEPRYHIKYAESEDGINWVREGKVAIDYKNEEEAGIVKASVVKENGRYRMWFSYRNFTNYRTDPKASYRIGYAESKDGIVWNRNDDLAGIDISASGWDSEMIAYPHVIKVKESYLMFYNGNGFGRSGFGYARLLK</sequence>
<dbReference type="AlphaFoldDB" id="A0A2N7NM89"/>
<evidence type="ECO:0000313" key="1">
    <source>
        <dbReference type="EMBL" id="PMP16974.1"/>
    </source>
</evidence>
<reference evidence="3" key="1">
    <citation type="submission" date="2016-07" db="EMBL/GenBank/DDBJ databases">
        <title>Nontailed viruses are major unrecognized killers of bacteria in the ocean.</title>
        <authorList>
            <person name="Kauffman K."/>
            <person name="Hussain F."/>
            <person name="Yang J."/>
            <person name="Arevalo P."/>
            <person name="Brown J."/>
            <person name="Cutler M."/>
            <person name="Kelly L."/>
            <person name="Polz M.F."/>
        </authorList>
    </citation>
    <scope>NUCLEOTIDE SEQUENCE [LARGE SCALE GENOMIC DNA]</scope>
    <source>
        <strain evidence="3">10N.222.48.A2</strain>
    </source>
</reference>
<dbReference type="EMBL" id="MDBP01000031">
    <property type="protein sequence ID" value="PMP16974.1"/>
    <property type="molecule type" value="Genomic_DNA"/>
</dbReference>
<reference evidence="1" key="3">
    <citation type="journal article" date="2018" name="Nature">
        <title>A major lineage of non-tailed dsDNA viruses as unrecognized killers of marine bacteria.</title>
        <authorList>
            <person name="Kauffman K.M."/>
            <person name="Hussain F.A."/>
            <person name="Yang J."/>
            <person name="Arevalo P."/>
            <person name="Brown J.M."/>
            <person name="Chang W.K."/>
            <person name="VanInsberghe D."/>
            <person name="Elsherbini J."/>
            <person name="Sharma R.S."/>
            <person name="Cutler M.B."/>
            <person name="Kelly L."/>
            <person name="Polz M.F."/>
        </authorList>
    </citation>
    <scope>NUCLEOTIDE SEQUENCE</scope>
    <source>
        <strain evidence="1">10N.222.48.A2</strain>
    </source>
</reference>
<proteinExistence type="predicted"/>
<evidence type="ECO:0000313" key="2">
    <source>
        <dbReference type="EMBL" id="TKG28695.1"/>
    </source>
</evidence>
<dbReference type="PANTHER" id="PTHR35279">
    <property type="match status" value="1"/>
</dbReference>
<protein>
    <recommendedName>
        <fullName evidence="5">Glycosyl hydrolase family 32 N-terminal domain-containing protein</fullName>
    </recommendedName>
</protein>
<comment type="caution">
    <text evidence="1">The sequence shown here is derived from an EMBL/GenBank/DDBJ whole genome shotgun (WGS) entry which is preliminary data.</text>
</comment>
<gene>
    <name evidence="1" type="ORF">BCS92_07485</name>
    <name evidence="2" type="ORF">FC057_21105</name>
</gene>
<dbReference type="EMBL" id="SYVV01000039">
    <property type="protein sequence ID" value="TKG28695.1"/>
    <property type="molecule type" value="Genomic_DNA"/>
</dbReference>
<dbReference type="RefSeq" id="WP_009847943.1">
    <property type="nucleotide sequence ID" value="NZ_MDBP01000031.1"/>
</dbReference>
<dbReference type="Proteomes" id="UP000235579">
    <property type="component" value="Unassembled WGS sequence"/>
</dbReference>
<dbReference type="SUPFAM" id="SSF75005">
    <property type="entry name" value="Arabinanase/levansucrase/invertase"/>
    <property type="match status" value="1"/>
</dbReference>
<reference evidence="2 4" key="4">
    <citation type="submission" date="2019-04" db="EMBL/GenBank/DDBJ databases">
        <title>A reverse ecology approach based on a biological definition of microbial populations.</title>
        <authorList>
            <person name="Arevalo P."/>
            <person name="Vaninsberghe D."/>
            <person name="Elsherbini J."/>
            <person name="Gore J."/>
            <person name="Polz M."/>
        </authorList>
    </citation>
    <scope>NUCLEOTIDE SEQUENCE [LARGE SCALE GENOMIC DNA]</scope>
    <source>
        <strain evidence="2 4">10N.222.45.A8</strain>
    </source>
</reference>
<evidence type="ECO:0000313" key="3">
    <source>
        <dbReference type="Proteomes" id="UP000235579"/>
    </source>
</evidence>
<accession>A0A2N7NM89</accession>